<dbReference type="RefSeq" id="XP_017774001.1">
    <property type="nucleotide sequence ID" value="XM_017918512.1"/>
</dbReference>
<sequence>MASPIELSTEDKLEYNFLPNSSGVVQFRVRAANDAHVALTTGAAESDPMYEVFIGGWNNQKSVIRKNRSKPDVVEVETPNILSGGEFRGFWVRWNNGTISVGKEGESAQFMSWTDSEHVPIAYVGVCTGWGANGSWIIEQPQETAACGTMCWVAASDGSVPPSAFPAGEDNGETMYISRGQFQGGLIPGKLISSHGAAYIAWGGEEHAIKDYEVLCDFNGTWCATTANDIPSNAVAAGQSEEGETLYVGRVNHEGCLTIGKVQPSHSTCYIPYGGQELSFGDYEILVN</sequence>
<dbReference type="SMART" id="SM00696">
    <property type="entry name" value="DM9"/>
    <property type="match status" value="2"/>
</dbReference>
<gene>
    <name evidence="3" type="primary">LOC108560817</name>
</gene>
<evidence type="ECO:0000313" key="3">
    <source>
        <dbReference type="RefSeq" id="XP_017774001.1"/>
    </source>
</evidence>
<name>A0ABM1MHF1_NICVS</name>
<protein>
    <submittedName>
        <fullName evidence="3">C3 and PZP-like alpha-2-macroglobulin domain-containing protein 8</fullName>
    </submittedName>
</protein>
<dbReference type="InterPro" id="IPR022041">
    <property type="entry name" value="Methyltransf_FA"/>
</dbReference>
<dbReference type="Pfam" id="PF11901">
    <property type="entry name" value="DM9"/>
    <property type="match status" value="1"/>
</dbReference>
<accession>A0ABM1MHF1</accession>
<dbReference type="GeneID" id="108560817"/>
<organism evidence="2 3">
    <name type="scientific">Nicrophorus vespilloides</name>
    <name type="common">Boreal carrion beetle</name>
    <dbReference type="NCBI Taxonomy" id="110193"/>
    <lineage>
        <taxon>Eukaryota</taxon>
        <taxon>Metazoa</taxon>
        <taxon>Ecdysozoa</taxon>
        <taxon>Arthropoda</taxon>
        <taxon>Hexapoda</taxon>
        <taxon>Insecta</taxon>
        <taxon>Pterygota</taxon>
        <taxon>Neoptera</taxon>
        <taxon>Endopterygota</taxon>
        <taxon>Coleoptera</taxon>
        <taxon>Polyphaga</taxon>
        <taxon>Staphyliniformia</taxon>
        <taxon>Silphidae</taxon>
        <taxon>Nicrophorinae</taxon>
        <taxon>Nicrophorus</taxon>
    </lineage>
</organism>
<keyword evidence="2" id="KW-1185">Reference proteome</keyword>
<dbReference type="PANTHER" id="PTHR31649">
    <property type="entry name" value="AGAP009604-PA"/>
    <property type="match status" value="1"/>
</dbReference>
<dbReference type="PANTHER" id="PTHR31649:SF1">
    <property type="entry name" value="FARNESOIC ACID O-METHYL TRANSFERASE DOMAIN-CONTAINING PROTEIN"/>
    <property type="match status" value="1"/>
</dbReference>
<evidence type="ECO:0000313" key="2">
    <source>
        <dbReference type="Proteomes" id="UP000695000"/>
    </source>
</evidence>
<evidence type="ECO:0000259" key="1">
    <source>
        <dbReference type="Pfam" id="PF12248"/>
    </source>
</evidence>
<dbReference type="Pfam" id="PF12248">
    <property type="entry name" value="Methyltransf_FA"/>
    <property type="match status" value="1"/>
</dbReference>
<dbReference type="Proteomes" id="UP000695000">
    <property type="component" value="Unplaced"/>
</dbReference>
<proteinExistence type="predicted"/>
<dbReference type="InterPro" id="IPR006616">
    <property type="entry name" value="DM9_repeat"/>
</dbReference>
<reference evidence="3" key="1">
    <citation type="submission" date="2025-08" db="UniProtKB">
        <authorList>
            <consortium name="RefSeq"/>
        </authorList>
    </citation>
    <scope>IDENTIFICATION</scope>
    <source>
        <tissue evidence="3">Whole Larva</tissue>
    </source>
</reference>
<feature type="domain" description="Farnesoic acid O-methyl transferase" evidence="1">
    <location>
        <begin position="12"/>
        <end position="141"/>
    </location>
</feature>